<reference evidence="2" key="1">
    <citation type="submission" date="2022-11" db="UniProtKB">
        <authorList>
            <consortium name="WormBaseParasite"/>
        </authorList>
    </citation>
    <scope>IDENTIFICATION</scope>
</reference>
<dbReference type="Proteomes" id="UP000887576">
    <property type="component" value="Unplaced"/>
</dbReference>
<evidence type="ECO:0000313" key="1">
    <source>
        <dbReference type="Proteomes" id="UP000887576"/>
    </source>
</evidence>
<evidence type="ECO:0000313" key="2">
    <source>
        <dbReference type="WBParaSite" id="JU765_v2.g14739.t1"/>
    </source>
</evidence>
<name>A0AC34QAM6_9BILA</name>
<accession>A0AC34QAM6</accession>
<protein>
    <submittedName>
        <fullName evidence="2">PPM-type phosphatase domain-containing protein</fullName>
    </submittedName>
</protein>
<dbReference type="WBParaSite" id="JU765_v2.g14739.t1">
    <property type="protein sequence ID" value="JU765_v2.g14739.t1"/>
    <property type="gene ID" value="JU765_v2.g14739"/>
</dbReference>
<organism evidence="1 2">
    <name type="scientific">Panagrolaimus sp. JU765</name>
    <dbReference type="NCBI Taxonomy" id="591449"/>
    <lineage>
        <taxon>Eukaryota</taxon>
        <taxon>Metazoa</taxon>
        <taxon>Ecdysozoa</taxon>
        <taxon>Nematoda</taxon>
        <taxon>Chromadorea</taxon>
        <taxon>Rhabditida</taxon>
        <taxon>Tylenchina</taxon>
        <taxon>Panagrolaimomorpha</taxon>
        <taxon>Panagrolaimoidea</taxon>
        <taxon>Panagrolaimidae</taxon>
        <taxon>Panagrolaimus</taxon>
    </lineage>
</organism>
<proteinExistence type="predicted"/>
<sequence length="374" mass="42056">MERELPDCLITAASIQGSRPDYEDRIDIRGRLVSNHPFIYCAVYDGHGGGEAADMAQKLMLHYLKKDEDFLSKDETLMIQSLKRGFLLMDKKMKESSSNWSKEDKKDIWPSAGTTASIVVIYGNLAFIANVGDSPVYLITKADVNSYEIELGCTLHTPEFKPDYQRVRAFGGEIAEDSSHSLCVKPIIQENNSARILRMTRALGDFWIKNPNNYGKIVNPEPDVRVVNLEKENIAFIIIASDGLFMNSESIATCVLRSIGHNMNPAQYLISKMCSSIPDTRFDNTSVICMEFPEVTRGKLTNFKLSELDCGRKSSIDDDKVYSFNELFCHDPNAGIIFTNGKVMYAETKKIIIPKSETMVPDEKHHKPGYVIPV</sequence>